<evidence type="ECO:0000313" key="2">
    <source>
        <dbReference type="Proteomes" id="UP000253951"/>
    </source>
</evidence>
<sequence>MKMKKFVLIVAALVIAVSCKEEDKKESEIAAIPIEKVTIDRFEKKFFGGTPDDLPQLKSEYPYFFPEGNEDAVWLEMMRDTFQLELYNEVQRKFPTVNGLEKDFEELFKHIKYYYPNFESPKVITLVSDDLQTKAIYAQGFVLIPLSLYLGADNSLYDYEELPRYKVLQFTPSQILPDVATSFVSGKIAPPRDRTLLALMVYYGKELYMQDLLLPGITDADKIGYTPEHLQWAQENESEMWRYFVDKNLLYDTDSKLAPRFINPAPFSKFYLELDNESPGRLGRWLGWQIVRAYAENNKNVTLQELLAMDAKTIFENSKYKPKK</sequence>
<dbReference type="InterPro" id="IPR019853">
    <property type="entry name" value="GldB-like"/>
</dbReference>
<proteinExistence type="predicted"/>
<dbReference type="Pfam" id="PF25594">
    <property type="entry name" value="GldB_lipo"/>
    <property type="match status" value="1"/>
</dbReference>
<accession>A0A345HCD5</accession>
<dbReference type="KEGG" id="fat:DVK85_08335"/>
<organism evidence="1 2">
    <name type="scientific">Flavobacterium arcticum</name>
    <dbReference type="NCBI Taxonomy" id="1784713"/>
    <lineage>
        <taxon>Bacteria</taxon>
        <taxon>Pseudomonadati</taxon>
        <taxon>Bacteroidota</taxon>
        <taxon>Flavobacteriia</taxon>
        <taxon>Flavobacteriales</taxon>
        <taxon>Flavobacteriaceae</taxon>
        <taxon>Flavobacterium</taxon>
    </lineage>
</organism>
<dbReference type="EMBL" id="CP031188">
    <property type="protein sequence ID" value="AXG74245.1"/>
    <property type="molecule type" value="Genomic_DNA"/>
</dbReference>
<keyword evidence="1" id="KW-0449">Lipoprotein</keyword>
<dbReference type="NCBIfam" id="TIGR03514">
    <property type="entry name" value="GldB_lipo"/>
    <property type="match status" value="1"/>
</dbReference>
<protein>
    <submittedName>
        <fullName evidence="1">Gliding motility lipoprotein GldB</fullName>
    </submittedName>
</protein>
<name>A0A345HCD5_9FLAO</name>
<dbReference type="Proteomes" id="UP000253951">
    <property type="component" value="Chromosome"/>
</dbReference>
<dbReference type="AlphaFoldDB" id="A0A345HCD5"/>
<keyword evidence="2" id="KW-1185">Reference proteome</keyword>
<dbReference type="OrthoDB" id="976022at2"/>
<evidence type="ECO:0000313" key="1">
    <source>
        <dbReference type="EMBL" id="AXG74245.1"/>
    </source>
</evidence>
<dbReference type="PROSITE" id="PS51257">
    <property type="entry name" value="PROKAR_LIPOPROTEIN"/>
    <property type="match status" value="1"/>
</dbReference>
<gene>
    <name evidence="1" type="primary">gldB</name>
    <name evidence="1" type="ORF">DVK85_08335</name>
</gene>
<reference evidence="1 2" key="1">
    <citation type="submission" date="2018-07" db="EMBL/GenBank/DDBJ databases">
        <title>Complete genome sequence of Flavobacterium arcticum type strain SM1502T.</title>
        <authorList>
            <person name="Li Y."/>
            <person name="Li D.-D."/>
        </authorList>
    </citation>
    <scope>NUCLEOTIDE SEQUENCE [LARGE SCALE GENOMIC DNA]</scope>
    <source>
        <strain evidence="1 2">SM1502</strain>
    </source>
</reference>